<keyword evidence="1" id="KW-0695">RNA-directed DNA polymerase</keyword>
<dbReference type="PANTHER" id="PTHR36617:SF15">
    <property type="entry name" value="REVERSE TRANSCRIPTASE ZINC-BINDING DOMAIN-CONTAINING PROTEIN"/>
    <property type="match status" value="1"/>
</dbReference>
<comment type="caution">
    <text evidence="1">The sequence shown here is derived from an EMBL/GenBank/DDBJ whole genome shotgun (WGS) entry which is preliminary data.</text>
</comment>
<accession>A0A2U1M5U9</accession>
<organism evidence="1 2">
    <name type="scientific">Artemisia annua</name>
    <name type="common">Sweet wormwood</name>
    <dbReference type="NCBI Taxonomy" id="35608"/>
    <lineage>
        <taxon>Eukaryota</taxon>
        <taxon>Viridiplantae</taxon>
        <taxon>Streptophyta</taxon>
        <taxon>Embryophyta</taxon>
        <taxon>Tracheophyta</taxon>
        <taxon>Spermatophyta</taxon>
        <taxon>Magnoliopsida</taxon>
        <taxon>eudicotyledons</taxon>
        <taxon>Gunneridae</taxon>
        <taxon>Pentapetalae</taxon>
        <taxon>asterids</taxon>
        <taxon>campanulids</taxon>
        <taxon>Asterales</taxon>
        <taxon>Asteraceae</taxon>
        <taxon>Asteroideae</taxon>
        <taxon>Anthemideae</taxon>
        <taxon>Artemisiinae</taxon>
        <taxon>Artemisia</taxon>
    </lineage>
</organism>
<dbReference type="OrthoDB" id="1306001at2759"/>
<name>A0A2U1M5U9_ARTAN</name>
<dbReference type="EMBL" id="PKPP01006402">
    <property type="protein sequence ID" value="PWA56621.1"/>
    <property type="molecule type" value="Genomic_DNA"/>
</dbReference>
<dbReference type="PANTHER" id="PTHR36617">
    <property type="entry name" value="PROTEIN, PUTATIVE-RELATED"/>
    <property type="match status" value="1"/>
</dbReference>
<evidence type="ECO:0000313" key="2">
    <source>
        <dbReference type="Proteomes" id="UP000245207"/>
    </source>
</evidence>
<dbReference type="GO" id="GO:0003964">
    <property type="term" value="F:RNA-directed DNA polymerase activity"/>
    <property type="evidence" value="ECO:0007669"/>
    <property type="project" value="UniProtKB-KW"/>
</dbReference>
<keyword evidence="1" id="KW-0808">Transferase</keyword>
<proteinExistence type="predicted"/>
<dbReference type="Proteomes" id="UP000245207">
    <property type="component" value="Unassembled WGS sequence"/>
</dbReference>
<keyword evidence="1" id="KW-0548">Nucleotidyltransferase</keyword>
<protein>
    <submittedName>
        <fullName evidence="1">RNA-directed DNA polymerase, eukaryota, Reverse transcriptase zinc-binding domain protein</fullName>
    </submittedName>
</protein>
<reference evidence="1 2" key="1">
    <citation type="journal article" date="2018" name="Mol. Plant">
        <title>The genome of Artemisia annua provides insight into the evolution of Asteraceae family and artemisinin biosynthesis.</title>
        <authorList>
            <person name="Shen Q."/>
            <person name="Zhang L."/>
            <person name="Liao Z."/>
            <person name="Wang S."/>
            <person name="Yan T."/>
            <person name="Shi P."/>
            <person name="Liu M."/>
            <person name="Fu X."/>
            <person name="Pan Q."/>
            <person name="Wang Y."/>
            <person name="Lv Z."/>
            <person name="Lu X."/>
            <person name="Zhang F."/>
            <person name="Jiang W."/>
            <person name="Ma Y."/>
            <person name="Chen M."/>
            <person name="Hao X."/>
            <person name="Li L."/>
            <person name="Tang Y."/>
            <person name="Lv G."/>
            <person name="Zhou Y."/>
            <person name="Sun X."/>
            <person name="Brodelius P.E."/>
            <person name="Rose J.K.C."/>
            <person name="Tang K."/>
        </authorList>
    </citation>
    <scope>NUCLEOTIDE SEQUENCE [LARGE SCALE GENOMIC DNA]</scope>
    <source>
        <strain evidence="2">cv. Huhao1</strain>
        <tissue evidence="1">Leaf</tissue>
    </source>
</reference>
<keyword evidence="2" id="KW-1185">Reference proteome</keyword>
<sequence length="134" mass="15180">MGKGYKKIYGDDGGFDHQVNRGSGTQTWARIIKLHSRLVDKGIDIGGRLTKRVGNGSDIGFWEEKWIAGNFLSSLYPRLYALEVTSGCTVADRWNNGVWDWKWRRTIRGGIEQCQFTDLMASLSEFSCSDVPDR</sequence>
<gene>
    <name evidence="1" type="ORF">CTI12_AA416360</name>
</gene>
<dbReference type="AlphaFoldDB" id="A0A2U1M5U9"/>
<evidence type="ECO:0000313" key="1">
    <source>
        <dbReference type="EMBL" id="PWA56621.1"/>
    </source>
</evidence>